<dbReference type="SUPFAM" id="SSF54523">
    <property type="entry name" value="Pili subunits"/>
    <property type="match status" value="1"/>
</dbReference>
<dbReference type="PANTHER" id="PTHR30093">
    <property type="entry name" value="GENERAL SECRETION PATHWAY PROTEIN G"/>
    <property type="match status" value="1"/>
</dbReference>
<organism evidence="3 4">
    <name type="scientific">Rubripirellula reticaptiva</name>
    <dbReference type="NCBI Taxonomy" id="2528013"/>
    <lineage>
        <taxon>Bacteria</taxon>
        <taxon>Pseudomonadati</taxon>
        <taxon>Planctomycetota</taxon>
        <taxon>Planctomycetia</taxon>
        <taxon>Pirellulales</taxon>
        <taxon>Pirellulaceae</taxon>
        <taxon>Rubripirellula</taxon>
    </lineage>
</organism>
<name>A0A5C6F9R4_9BACT</name>
<sequence>MTLNSNTVHGSERLGVLANSLARKSRGFTLVELLVVIAIIGMLVGLLLPAVQAAREAARRMQCSNRMKQTGLAIHNYHSAFRQLPRAWWLETTPRPFNGRVWTIDVLPFLEEQAVFSEIDQNTLAVDQLSPSNVSVIQKSITTYLCPSSPGAPEGRRYTFNAAPAGLPFTATNIAACDYSPATGVSGLYAKHAFGPNLLSNREGALQVVSPIFGGSEDGTFAGILDGLSNTILIGERTGGPVVFSGGREDPVATANLIGLEGGGWGDLLGGEHWLQGSLQGGLSWPPLGGPCAINCTNARGFGFHSFHTGGSQFIFADGAVRFISASVDAHAFASMITRRAGEVVDHEAY</sequence>
<accession>A0A5C6F9R4</accession>
<feature type="domain" description="DUF1559" evidence="2">
    <location>
        <begin position="52"/>
        <end position="330"/>
    </location>
</feature>
<dbReference type="OrthoDB" id="254869at2"/>
<comment type="caution">
    <text evidence="3">The sequence shown here is derived from an EMBL/GenBank/DDBJ whole genome shotgun (WGS) entry which is preliminary data.</text>
</comment>
<dbReference type="RefSeq" id="WP_146532943.1">
    <property type="nucleotide sequence ID" value="NZ_SJPX01000001.1"/>
</dbReference>
<protein>
    <recommendedName>
        <fullName evidence="2">DUF1559 domain-containing protein</fullName>
    </recommendedName>
</protein>
<dbReference type="PROSITE" id="PS00409">
    <property type="entry name" value="PROKAR_NTER_METHYL"/>
    <property type="match status" value="1"/>
</dbReference>
<dbReference type="Pfam" id="PF07596">
    <property type="entry name" value="SBP_bac_10"/>
    <property type="match status" value="1"/>
</dbReference>
<evidence type="ECO:0000313" key="4">
    <source>
        <dbReference type="Proteomes" id="UP000317977"/>
    </source>
</evidence>
<dbReference type="PANTHER" id="PTHR30093:SF2">
    <property type="entry name" value="TYPE II SECRETION SYSTEM PROTEIN H"/>
    <property type="match status" value="1"/>
</dbReference>
<keyword evidence="1" id="KW-0812">Transmembrane</keyword>
<evidence type="ECO:0000256" key="1">
    <source>
        <dbReference type="SAM" id="Phobius"/>
    </source>
</evidence>
<keyword evidence="1" id="KW-1133">Transmembrane helix</keyword>
<proteinExistence type="predicted"/>
<dbReference type="AlphaFoldDB" id="A0A5C6F9R4"/>
<dbReference type="EMBL" id="SJPX01000001">
    <property type="protein sequence ID" value="TWU58165.1"/>
    <property type="molecule type" value="Genomic_DNA"/>
</dbReference>
<evidence type="ECO:0000313" key="3">
    <source>
        <dbReference type="EMBL" id="TWU58165.1"/>
    </source>
</evidence>
<dbReference type="Pfam" id="PF07963">
    <property type="entry name" value="N_methyl"/>
    <property type="match status" value="1"/>
</dbReference>
<dbReference type="InterPro" id="IPR011453">
    <property type="entry name" value="DUF1559"/>
</dbReference>
<dbReference type="Proteomes" id="UP000317977">
    <property type="component" value="Unassembled WGS sequence"/>
</dbReference>
<keyword evidence="1" id="KW-0472">Membrane</keyword>
<dbReference type="Gene3D" id="3.30.700.10">
    <property type="entry name" value="Glycoprotein, Type 4 Pilin"/>
    <property type="match status" value="1"/>
</dbReference>
<evidence type="ECO:0000259" key="2">
    <source>
        <dbReference type="Pfam" id="PF07596"/>
    </source>
</evidence>
<gene>
    <name evidence="3" type="ORF">Poly59_10740</name>
</gene>
<dbReference type="InterPro" id="IPR027558">
    <property type="entry name" value="Pre_pil_HX9DG_C"/>
</dbReference>
<dbReference type="NCBIfam" id="TIGR02532">
    <property type="entry name" value="IV_pilin_GFxxxE"/>
    <property type="match status" value="1"/>
</dbReference>
<feature type="transmembrane region" description="Helical" evidence="1">
    <location>
        <begin position="30"/>
        <end position="51"/>
    </location>
</feature>
<dbReference type="NCBIfam" id="TIGR04294">
    <property type="entry name" value="pre_pil_HX9DG"/>
    <property type="match status" value="1"/>
</dbReference>
<dbReference type="InterPro" id="IPR012902">
    <property type="entry name" value="N_methyl_site"/>
</dbReference>
<keyword evidence="4" id="KW-1185">Reference proteome</keyword>
<reference evidence="3 4" key="1">
    <citation type="submission" date="2019-02" db="EMBL/GenBank/DDBJ databases">
        <title>Deep-cultivation of Planctomycetes and their phenomic and genomic characterization uncovers novel biology.</title>
        <authorList>
            <person name="Wiegand S."/>
            <person name="Jogler M."/>
            <person name="Boedeker C."/>
            <person name="Pinto D."/>
            <person name="Vollmers J."/>
            <person name="Rivas-Marin E."/>
            <person name="Kohn T."/>
            <person name="Peeters S.H."/>
            <person name="Heuer A."/>
            <person name="Rast P."/>
            <person name="Oberbeckmann S."/>
            <person name="Bunk B."/>
            <person name="Jeske O."/>
            <person name="Meyerdierks A."/>
            <person name="Storesund J.E."/>
            <person name="Kallscheuer N."/>
            <person name="Luecker S."/>
            <person name="Lage O.M."/>
            <person name="Pohl T."/>
            <person name="Merkel B.J."/>
            <person name="Hornburger P."/>
            <person name="Mueller R.-W."/>
            <person name="Bruemmer F."/>
            <person name="Labrenz M."/>
            <person name="Spormann A.M."/>
            <person name="Op Den Camp H."/>
            <person name="Overmann J."/>
            <person name="Amann R."/>
            <person name="Jetten M.S.M."/>
            <person name="Mascher T."/>
            <person name="Medema M.H."/>
            <person name="Devos D.P."/>
            <person name="Kaster A.-K."/>
            <person name="Ovreas L."/>
            <person name="Rohde M."/>
            <person name="Galperin M.Y."/>
            <person name="Jogler C."/>
        </authorList>
    </citation>
    <scope>NUCLEOTIDE SEQUENCE [LARGE SCALE GENOMIC DNA]</scope>
    <source>
        <strain evidence="3 4">Poly59</strain>
    </source>
</reference>
<dbReference type="InterPro" id="IPR045584">
    <property type="entry name" value="Pilin-like"/>
</dbReference>